<evidence type="ECO:0000313" key="2">
    <source>
        <dbReference type="EMBL" id="ETP44663.1"/>
    </source>
</evidence>
<feature type="domain" description="DUF659" evidence="1">
    <location>
        <begin position="4"/>
        <end position="158"/>
    </location>
</feature>
<dbReference type="SUPFAM" id="SSF53098">
    <property type="entry name" value="Ribonuclease H-like"/>
    <property type="match status" value="1"/>
</dbReference>
<comment type="caution">
    <text evidence="2">The sequence shown here is derived from an EMBL/GenBank/DDBJ whole genome shotgun (WGS) entry which is preliminary data.</text>
</comment>
<protein>
    <recommendedName>
        <fullName evidence="1">DUF659 domain-containing protein</fullName>
    </recommendedName>
</protein>
<evidence type="ECO:0000313" key="3">
    <source>
        <dbReference type="Proteomes" id="UP000018948"/>
    </source>
</evidence>
<sequence length="301" mass="34131">MTLPTRQELATSLLDSVYAEELMEVMDILRGQGYVAIVSDGWSDPNSESVTNFMIVSLLIRTIFWSSTRSRDKQHTGEYIATVMATVIEKVERVAGKGSVCAVVTDNASNMRKSWELLEERLHTLTCNGCSAHTPYLLLKDMFGIGFIGDVLTKAVAITKFVRKRPALLYHFRAKQRQRLGSRQRRRALMIPVSTRWYPKTNCISSVVANEVVLRDVFLNAELVSRYSNATVKLNQVQANLADSTFWTEARVVLRLGNPVIKVLGALERDGCCLSMVYHYFCKLKNNDLYKREIVMSTLEF</sequence>
<dbReference type="PANTHER" id="PTHR32166:SF123">
    <property type="entry name" value="BED-TYPE DOMAIN-CONTAINING PROTEIN"/>
    <property type="match status" value="1"/>
</dbReference>
<dbReference type="PANTHER" id="PTHR32166">
    <property type="entry name" value="OSJNBA0013A04.12 PROTEIN"/>
    <property type="match status" value="1"/>
</dbReference>
<dbReference type="Pfam" id="PF04937">
    <property type="entry name" value="DUF659"/>
    <property type="match status" value="1"/>
</dbReference>
<dbReference type="AlphaFoldDB" id="W2ZBM9"/>
<evidence type="ECO:0000259" key="1">
    <source>
        <dbReference type="Pfam" id="PF04937"/>
    </source>
</evidence>
<dbReference type="InterPro" id="IPR012337">
    <property type="entry name" value="RNaseH-like_sf"/>
</dbReference>
<dbReference type="OrthoDB" id="127243at2759"/>
<dbReference type="EMBL" id="ANIY01001841">
    <property type="protein sequence ID" value="ETP44663.1"/>
    <property type="molecule type" value="Genomic_DNA"/>
</dbReference>
<name>W2ZBM9_PHYNI</name>
<proteinExistence type="predicted"/>
<reference evidence="2 3" key="1">
    <citation type="submission" date="2013-11" db="EMBL/GenBank/DDBJ databases">
        <title>The Genome Sequence of Phytophthora parasitica P10297.</title>
        <authorList>
            <consortium name="The Broad Institute Genomics Platform"/>
            <person name="Russ C."/>
            <person name="Tyler B."/>
            <person name="Panabieres F."/>
            <person name="Shan W."/>
            <person name="Tripathy S."/>
            <person name="Grunwald N."/>
            <person name="Machado M."/>
            <person name="Johnson C.S."/>
            <person name="Walker B."/>
            <person name="Young S.K."/>
            <person name="Zeng Q."/>
            <person name="Gargeya S."/>
            <person name="Fitzgerald M."/>
            <person name="Haas B."/>
            <person name="Abouelleil A."/>
            <person name="Allen A.W."/>
            <person name="Alvarado L."/>
            <person name="Arachchi H.M."/>
            <person name="Berlin A.M."/>
            <person name="Chapman S.B."/>
            <person name="Gainer-Dewar J."/>
            <person name="Goldberg J."/>
            <person name="Griggs A."/>
            <person name="Gujja S."/>
            <person name="Hansen M."/>
            <person name="Howarth C."/>
            <person name="Imamovic A."/>
            <person name="Ireland A."/>
            <person name="Larimer J."/>
            <person name="McCowan C."/>
            <person name="Murphy C."/>
            <person name="Pearson M."/>
            <person name="Poon T.W."/>
            <person name="Priest M."/>
            <person name="Roberts A."/>
            <person name="Saif S."/>
            <person name="Shea T."/>
            <person name="Sisk P."/>
            <person name="Sykes S."/>
            <person name="Wortman J."/>
            <person name="Nusbaum C."/>
            <person name="Birren B."/>
        </authorList>
    </citation>
    <scope>NUCLEOTIDE SEQUENCE [LARGE SCALE GENOMIC DNA]</scope>
    <source>
        <strain evidence="2 3">P10297</strain>
    </source>
</reference>
<accession>W2ZBM9</accession>
<dbReference type="InterPro" id="IPR007021">
    <property type="entry name" value="DUF659"/>
</dbReference>
<gene>
    <name evidence="2" type="ORF">F442_08782</name>
</gene>
<dbReference type="Proteomes" id="UP000018948">
    <property type="component" value="Unassembled WGS sequence"/>
</dbReference>
<organism evidence="2 3">
    <name type="scientific">Phytophthora nicotianae P10297</name>
    <dbReference type="NCBI Taxonomy" id="1317064"/>
    <lineage>
        <taxon>Eukaryota</taxon>
        <taxon>Sar</taxon>
        <taxon>Stramenopiles</taxon>
        <taxon>Oomycota</taxon>
        <taxon>Peronosporomycetes</taxon>
        <taxon>Peronosporales</taxon>
        <taxon>Peronosporaceae</taxon>
        <taxon>Phytophthora</taxon>
    </lineage>
</organism>